<feature type="compositionally biased region" description="Basic and acidic residues" evidence="5">
    <location>
        <begin position="60"/>
        <end position="79"/>
    </location>
</feature>
<evidence type="ECO:0000256" key="1">
    <source>
        <dbReference type="ARBA" id="ARBA00004123"/>
    </source>
</evidence>
<name>A0A067M070_BOTB1</name>
<keyword evidence="8" id="KW-1185">Reference proteome</keyword>
<reference evidence="8" key="1">
    <citation type="journal article" date="2014" name="Proc. Natl. Acad. Sci. U.S.A.">
        <title>Extensive sampling of basidiomycete genomes demonstrates inadequacy of the white-rot/brown-rot paradigm for wood decay fungi.</title>
        <authorList>
            <person name="Riley R."/>
            <person name="Salamov A.A."/>
            <person name="Brown D.W."/>
            <person name="Nagy L.G."/>
            <person name="Floudas D."/>
            <person name="Held B.W."/>
            <person name="Levasseur A."/>
            <person name="Lombard V."/>
            <person name="Morin E."/>
            <person name="Otillar R."/>
            <person name="Lindquist E.A."/>
            <person name="Sun H."/>
            <person name="LaButti K.M."/>
            <person name="Schmutz J."/>
            <person name="Jabbour D."/>
            <person name="Luo H."/>
            <person name="Baker S.E."/>
            <person name="Pisabarro A.G."/>
            <person name="Walton J.D."/>
            <person name="Blanchette R.A."/>
            <person name="Henrissat B."/>
            <person name="Martin F."/>
            <person name="Cullen D."/>
            <person name="Hibbett D.S."/>
            <person name="Grigoriev I.V."/>
        </authorList>
    </citation>
    <scope>NUCLEOTIDE SEQUENCE [LARGE SCALE GENOMIC DNA]</scope>
    <source>
        <strain evidence="8">FD-172 SS1</strain>
    </source>
</reference>
<evidence type="ECO:0000256" key="5">
    <source>
        <dbReference type="SAM" id="MobiDB-lite"/>
    </source>
</evidence>
<keyword evidence="3" id="KW-0804">Transcription</keyword>
<dbReference type="OrthoDB" id="49520at2759"/>
<evidence type="ECO:0000256" key="4">
    <source>
        <dbReference type="ARBA" id="ARBA00023242"/>
    </source>
</evidence>
<dbReference type="InterPro" id="IPR029525">
    <property type="entry name" value="INO80C/Ies6"/>
</dbReference>
<evidence type="ECO:0000256" key="3">
    <source>
        <dbReference type="ARBA" id="ARBA00023163"/>
    </source>
</evidence>
<evidence type="ECO:0000313" key="8">
    <source>
        <dbReference type="Proteomes" id="UP000027195"/>
    </source>
</evidence>
<organism evidence="7 8">
    <name type="scientific">Botryobasidium botryosum (strain FD-172 SS1)</name>
    <dbReference type="NCBI Taxonomy" id="930990"/>
    <lineage>
        <taxon>Eukaryota</taxon>
        <taxon>Fungi</taxon>
        <taxon>Dikarya</taxon>
        <taxon>Basidiomycota</taxon>
        <taxon>Agaricomycotina</taxon>
        <taxon>Agaricomycetes</taxon>
        <taxon>Cantharellales</taxon>
        <taxon>Botryobasidiaceae</taxon>
        <taxon>Botryobasidium</taxon>
    </lineage>
</organism>
<dbReference type="InterPro" id="IPR013272">
    <property type="entry name" value="Vps72/YL1_C"/>
</dbReference>
<keyword evidence="2" id="KW-0805">Transcription regulation</keyword>
<dbReference type="PANTHER" id="PTHR31200">
    <property type="entry name" value="INO80 COMPLEX SUBUNIT C"/>
    <property type="match status" value="1"/>
</dbReference>
<evidence type="ECO:0000313" key="7">
    <source>
        <dbReference type="EMBL" id="KDQ08065.1"/>
    </source>
</evidence>
<gene>
    <name evidence="7" type="ORF">BOTBODRAFT_38286</name>
</gene>
<feature type="region of interest" description="Disordered" evidence="5">
    <location>
        <begin position="1"/>
        <end position="95"/>
    </location>
</feature>
<dbReference type="Proteomes" id="UP000027195">
    <property type="component" value="Unassembled WGS sequence"/>
</dbReference>
<evidence type="ECO:0000256" key="2">
    <source>
        <dbReference type="ARBA" id="ARBA00023015"/>
    </source>
</evidence>
<comment type="subcellular location">
    <subcellularLocation>
        <location evidence="1">Nucleus</location>
    </subcellularLocation>
</comment>
<dbReference type="GO" id="GO:0031011">
    <property type="term" value="C:Ino80 complex"/>
    <property type="evidence" value="ECO:0007669"/>
    <property type="project" value="InterPro"/>
</dbReference>
<protein>
    <recommendedName>
        <fullName evidence="6">Vps72/YL1 C-terminal domain-containing protein</fullName>
    </recommendedName>
</protein>
<dbReference type="HOGENOM" id="CLU_071116_2_0_1"/>
<dbReference type="AlphaFoldDB" id="A0A067M070"/>
<feature type="domain" description="Vps72/YL1 C-terminal" evidence="6">
    <location>
        <begin position="121"/>
        <end position="150"/>
    </location>
</feature>
<dbReference type="Pfam" id="PF08265">
    <property type="entry name" value="YL1_C"/>
    <property type="match status" value="1"/>
</dbReference>
<feature type="compositionally biased region" description="Basic residues" evidence="5">
    <location>
        <begin position="1"/>
        <end position="10"/>
    </location>
</feature>
<keyword evidence="4" id="KW-0539">Nucleus</keyword>
<dbReference type="STRING" id="930990.A0A067M070"/>
<proteinExistence type="predicted"/>
<sequence>MPPKGSKRKSNVADSGTSTPQVPTLAERLSYAHIPRPFKNPAYSKNANRRSKSVKQILNADRERERVDREKRKAEREAAMDIDEGGEGAGVGTGAGAEGSFEDILSYLSIEAAPSVMPQRRYCDVTGLEAPYKDPRTGLRFHDKTIYELIKNLNPAATQAYLAVRGQSSIVK</sequence>
<dbReference type="PANTHER" id="PTHR31200:SF1">
    <property type="entry name" value="INO80 COMPLEX SUBUNIT C"/>
    <property type="match status" value="1"/>
</dbReference>
<dbReference type="InParanoid" id="A0A067M070"/>
<dbReference type="GO" id="GO:0006338">
    <property type="term" value="P:chromatin remodeling"/>
    <property type="evidence" value="ECO:0007669"/>
    <property type="project" value="InterPro"/>
</dbReference>
<evidence type="ECO:0000259" key="6">
    <source>
        <dbReference type="SMART" id="SM00993"/>
    </source>
</evidence>
<dbReference type="EMBL" id="KL198096">
    <property type="protein sequence ID" value="KDQ08065.1"/>
    <property type="molecule type" value="Genomic_DNA"/>
</dbReference>
<feature type="compositionally biased region" description="Polar residues" evidence="5">
    <location>
        <begin position="12"/>
        <end position="22"/>
    </location>
</feature>
<dbReference type="SMART" id="SM00993">
    <property type="entry name" value="YL1_C"/>
    <property type="match status" value="1"/>
</dbReference>
<accession>A0A067M070</accession>